<dbReference type="EMBL" id="PUIA01000038">
    <property type="protein sequence ID" value="PQO30751.1"/>
    <property type="molecule type" value="Genomic_DNA"/>
</dbReference>
<dbReference type="InterPro" id="IPR054333">
    <property type="entry name" value="REase-ARP-assoc"/>
</dbReference>
<dbReference type="OrthoDB" id="116667at2"/>
<gene>
    <name evidence="1" type="ORF">C5Y96_14935</name>
</gene>
<organism evidence="1 2">
    <name type="scientific">Blastopirellula marina</name>
    <dbReference type="NCBI Taxonomy" id="124"/>
    <lineage>
        <taxon>Bacteria</taxon>
        <taxon>Pseudomonadati</taxon>
        <taxon>Planctomycetota</taxon>
        <taxon>Planctomycetia</taxon>
        <taxon>Pirellulales</taxon>
        <taxon>Pirellulaceae</taxon>
        <taxon>Blastopirellula</taxon>
    </lineage>
</organism>
<name>A0A2S8FEZ6_9BACT</name>
<proteinExistence type="predicted"/>
<reference evidence="1 2" key="1">
    <citation type="submission" date="2018-02" db="EMBL/GenBank/DDBJ databases">
        <title>Comparative genomes isolates from brazilian mangrove.</title>
        <authorList>
            <person name="Araujo J.E."/>
            <person name="Taketani R.G."/>
            <person name="Silva M.C.P."/>
            <person name="Loureco M.V."/>
            <person name="Andreote F.D."/>
        </authorList>
    </citation>
    <scope>NUCLEOTIDE SEQUENCE [LARGE SCALE GENOMIC DNA]</scope>
    <source>
        <strain evidence="1 2">HEX-2 MGV</strain>
    </source>
</reference>
<dbReference type="Pfam" id="PF22558">
    <property type="entry name" value="REase-ARP"/>
    <property type="match status" value="1"/>
</dbReference>
<sequence>MNLFCSNRFREADEVKDLLQCRNLWPRFFVPAPIEKRDGNGDPTTIDVVIDDTFVQASLSEINFTKQRLEVVENYLRFHEVFQDTGLPQHNGSYLNFRVIRNLLAASQNNKRHILLGDQKRPDLAESYLRTVAALKDKAFRSRCRIVYWQELLRVIDPNLRRFVETRFNLVS</sequence>
<protein>
    <submittedName>
        <fullName evidence="1">Uncharacterized protein</fullName>
    </submittedName>
</protein>
<dbReference type="Proteomes" id="UP000240009">
    <property type="component" value="Unassembled WGS sequence"/>
</dbReference>
<comment type="caution">
    <text evidence="1">The sequence shown here is derived from an EMBL/GenBank/DDBJ whole genome shotgun (WGS) entry which is preliminary data.</text>
</comment>
<evidence type="ECO:0000313" key="1">
    <source>
        <dbReference type="EMBL" id="PQO30751.1"/>
    </source>
</evidence>
<dbReference type="AlphaFoldDB" id="A0A2S8FEZ6"/>
<accession>A0A2S8FEZ6</accession>
<evidence type="ECO:0000313" key="2">
    <source>
        <dbReference type="Proteomes" id="UP000240009"/>
    </source>
</evidence>